<evidence type="ECO:0000313" key="4">
    <source>
        <dbReference type="EMBL" id="ABW27082.1"/>
    </source>
</evidence>
<dbReference type="CDD" id="cd04301">
    <property type="entry name" value="NAT_SF"/>
    <property type="match status" value="1"/>
</dbReference>
<keyword evidence="1 4" id="KW-0808">Transferase</keyword>
<dbReference type="OrthoDB" id="9794566at2"/>
<dbReference type="InterPro" id="IPR000182">
    <property type="entry name" value="GNAT_dom"/>
</dbReference>
<dbReference type="SUPFAM" id="SSF55729">
    <property type="entry name" value="Acyl-CoA N-acyltransferases (Nat)"/>
    <property type="match status" value="1"/>
</dbReference>
<dbReference type="PANTHER" id="PTHR43877">
    <property type="entry name" value="AMINOALKYLPHOSPHONATE N-ACETYLTRANSFERASE-RELATED-RELATED"/>
    <property type="match status" value="1"/>
</dbReference>
<reference evidence="4 5" key="1">
    <citation type="journal article" date="2008" name="Proc. Natl. Acad. Sci. U.S.A.">
        <title>Niche adaptation and genome expansion in the chlorophyll d-producing cyanobacterium Acaryochloris marina.</title>
        <authorList>
            <person name="Swingley W.D."/>
            <person name="Chen M."/>
            <person name="Cheung P.C."/>
            <person name="Conrad A.L."/>
            <person name="Dejesa L.C."/>
            <person name="Hao J."/>
            <person name="Honchak B.M."/>
            <person name="Karbach L.E."/>
            <person name="Kurdoglu A."/>
            <person name="Lahiri S."/>
            <person name="Mastrian S.D."/>
            <person name="Miyashita H."/>
            <person name="Page L."/>
            <person name="Ramakrishna P."/>
            <person name="Satoh S."/>
            <person name="Sattley W.M."/>
            <person name="Shimada Y."/>
            <person name="Taylor H.L."/>
            <person name="Tomo T."/>
            <person name="Tsuchiya T."/>
            <person name="Wang Z.T."/>
            <person name="Raymond J."/>
            <person name="Mimuro M."/>
            <person name="Blankenship R.E."/>
            <person name="Touchman J.W."/>
        </authorList>
    </citation>
    <scope>NUCLEOTIDE SEQUENCE [LARGE SCALE GENOMIC DNA]</scope>
    <source>
        <strain evidence="5">MBIC 11017</strain>
    </source>
</reference>
<dbReference type="Gene3D" id="3.40.630.30">
    <property type="match status" value="1"/>
</dbReference>
<name>B0BYR6_ACAM1</name>
<dbReference type="eggNOG" id="COG0456">
    <property type="taxonomic scope" value="Bacteria"/>
</dbReference>
<sequence>MTVTIRLLQPDQIHVLDCVAPDVFDYQLNRAWSAAFMADPRHHIAVACDDQRVVGMASAVTYFHPDKPIQLWINEVGVSPRYQRQGIGRQLLQTLLNLGRELGCQEAWVGTEADNTPACRLYESVAGTAEDFVMYSFNLAKEQDRASSQNQI</sequence>
<dbReference type="InterPro" id="IPR016181">
    <property type="entry name" value="Acyl_CoA_acyltransferase"/>
</dbReference>
<dbReference type="RefSeq" id="WP_012162572.1">
    <property type="nucleotide sequence ID" value="NC_009925.1"/>
</dbReference>
<organism evidence="4 5">
    <name type="scientific">Acaryochloris marina (strain MBIC 11017)</name>
    <dbReference type="NCBI Taxonomy" id="329726"/>
    <lineage>
        <taxon>Bacteria</taxon>
        <taxon>Bacillati</taxon>
        <taxon>Cyanobacteriota</taxon>
        <taxon>Cyanophyceae</taxon>
        <taxon>Acaryochloridales</taxon>
        <taxon>Acaryochloridaceae</taxon>
        <taxon>Acaryochloris</taxon>
    </lineage>
</organism>
<evidence type="ECO:0000313" key="5">
    <source>
        <dbReference type="Proteomes" id="UP000000268"/>
    </source>
</evidence>
<gene>
    <name evidence="4" type="ordered locus">AM1_2067</name>
</gene>
<dbReference type="PROSITE" id="PS51186">
    <property type="entry name" value="GNAT"/>
    <property type="match status" value="1"/>
</dbReference>
<dbReference type="EMBL" id="CP000828">
    <property type="protein sequence ID" value="ABW27082.1"/>
    <property type="molecule type" value="Genomic_DNA"/>
</dbReference>
<dbReference type="GO" id="GO:0016747">
    <property type="term" value="F:acyltransferase activity, transferring groups other than amino-acyl groups"/>
    <property type="evidence" value="ECO:0007669"/>
    <property type="project" value="InterPro"/>
</dbReference>
<evidence type="ECO:0000256" key="2">
    <source>
        <dbReference type="ARBA" id="ARBA00023315"/>
    </source>
</evidence>
<keyword evidence="2" id="KW-0012">Acyltransferase</keyword>
<evidence type="ECO:0000259" key="3">
    <source>
        <dbReference type="PROSITE" id="PS51186"/>
    </source>
</evidence>
<dbReference type="AlphaFoldDB" id="B0BYR6"/>
<dbReference type="STRING" id="329726.AM1_2067"/>
<dbReference type="HOGENOM" id="CLU_145408_0_0_3"/>
<feature type="domain" description="N-acetyltransferase" evidence="3">
    <location>
        <begin position="3"/>
        <end position="144"/>
    </location>
</feature>
<dbReference type="InterPro" id="IPR050832">
    <property type="entry name" value="Bact_Acetyltransf"/>
</dbReference>
<dbReference type="Pfam" id="PF00583">
    <property type="entry name" value="Acetyltransf_1"/>
    <property type="match status" value="1"/>
</dbReference>
<keyword evidence="5" id="KW-1185">Reference proteome</keyword>
<dbReference type="Proteomes" id="UP000000268">
    <property type="component" value="Chromosome"/>
</dbReference>
<protein>
    <submittedName>
        <fullName evidence="4">Acetyltransferase, gnat family</fullName>
    </submittedName>
</protein>
<evidence type="ECO:0000256" key="1">
    <source>
        <dbReference type="ARBA" id="ARBA00022679"/>
    </source>
</evidence>
<proteinExistence type="predicted"/>
<dbReference type="KEGG" id="amr:AM1_2067"/>
<accession>B0BYR6</accession>